<evidence type="ECO:0000313" key="2">
    <source>
        <dbReference type="Proteomes" id="UP001153712"/>
    </source>
</evidence>
<dbReference type="OrthoDB" id="5797993at2759"/>
<gene>
    <name evidence="1" type="ORF">PHYEVI_LOCUS4689</name>
</gene>
<dbReference type="EMBL" id="OU900095">
    <property type="protein sequence ID" value="CAG9858299.1"/>
    <property type="molecule type" value="Genomic_DNA"/>
</dbReference>
<dbReference type="PANTHER" id="PTHR37962">
    <property type="entry name" value="MALE STERILE (3) 76CA"/>
    <property type="match status" value="1"/>
</dbReference>
<dbReference type="PANTHER" id="PTHR37962:SF2">
    <property type="entry name" value="MALE STERILE (3) 76CA"/>
    <property type="match status" value="1"/>
</dbReference>
<sequence length="243" mass="28422">MVSDMPELPFFPKYEVEHIYDNSLCVVWFESNFSQAYYNVHKTNRGSNACTLIAVLMAAKCHKHNLIVHYPVNGLNMSLIKLFALSMLEGNQIHESLKFKNQLKHINLNVPEAINFGGPDMTGIVEWKSEVFMQPLATSLYENIKTNWRLWLRSELTRENYTLYIILVADSRTILFIIQLKTETVTLIDSHQHSGDKGGCMAITELPKLKYMCHWYCDMLYKFYRSMPKIYELSFLYFLSSYK</sequence>
<organism evidence="1 2">
    <name type="scientific">Phyllotreta striolata</name>
    <name type="common">Striped flea beetle</name>
    <name type="synonym">Crioceris striolata</name>
    <dbReference type="NCBI Taxonomy" id="444603"/>
    <lineage>
        <taxon>Eukaryota</taxon>
        <taxon>Metazoa</taxon>
        <taxon>Ecdysozoa</taxon>
        <taxon>Arthropoda</taxon>
        <taxon>Hexapoda</taxon>
        <taxon>Insecta</taxon>
        <taxon>Pterygota</taxon>
        <taxon>Neoptera</taxon>
        <taxon>Endopterygota</taxon>
        <taxon>Coleoptera</taxon>
        <taxon>Polyphaga</taxon>
        <taxon>Cucujiformia</taxon>
        <taxon>Chrysomeloidea</taxon>
        <taxon>Chrysomelidae</taxon>
        <taxon>Galerucinae</taxon>
        <taxon>Alticini</taxon>
        <taxon>Phyllotreta</taxon>
    </lineage>
</organism>
<protein>
    <submittedName>
        <fullName evidence="1">Uncharacterized protein</fullName>
    </submittedName>
</protein>
<reference evidence="1" key="1">
    <citation type="submission" date="2022-01" db="EMBL/GenBank/DDBJ databases">
        <authorList>
            <person name="King R."/>
        </authorList>
    </citation>
    <scope>NUCLEOTIDE SEQUENCE</scope>
</reference>
<dbReference type="AlphaFoldDB" id="A0A9N9XNG0"/>
<name>A0A9N9XNG0_PHYSR</name>
<dbReference type="Proteomes" id="UP001153712">
    <property type="component" value="Chromosome 2"/>
</dbReference>
<evidence type="ECO:0000313" key="1">
    <source>
        <dbReference type="EMBL" id="CAG9858299.1"/>
    </source>
</evidence>
<keyword evidence="2" id="KW-1185">Reference proteome</keyword>
<accession>A0A9N9XNG0</accession>
<proteinExistence type="predicted"/>